<evidence type="ECO:0000256" key="5">
    <source>
        <dbReference type="ARBA" id="ARBA00022618"/>
    </source>
</evidence>
<dbReference type="InterPro" id="IPR058204">
    <property type="entry name" value="FtsX_firmicutes-type"/>
</dbReference>
<evidence type="ECO:0000256" key="9">
    <source>
        <dbReference type="ARBA" id="ARBA00023306"/>
    </source>
</evidence>
<dbReference type="Pfam" id="PF02687">
    <property type="entry name" value="FtsX"/>
    <property type="match status" value="1"/>
</dbReference>
<feature type="domain" description="FtsX extracellular" evidence="13">
    <location>
        <begin position="62"/>
        <end position="152"/>
    </location>
</feature>
<feature type="domain" description="ABC3 transporter permease C-terminal" evidence="12">
    <location>
        <begin position="175"/>
        <end position="297"/>
    </location>
</feature>
<reference evidence="14 15" key="1">
    <citation type="submission" date="2020-09" db="EMBL/GenBank/DDBJ databases">
        <title>Parvimonas S3374 sp. nov.</title>
        <authorList>
            <person name="Buhl M."/>
        </authorList>
    </citation>
    <scope>NUCLEOTIDE SEQUENCE [LARGE SCALE GENOMIC DNA]</scope>
    <source>
        <strain evidence="14 15">S3374</strain>
    </source>
</reference>
<evidence type="ECO:0000256" key="10">
    <source>
        <dbReference type="PIRNR" id="PIRNR003097"/>
    </source>
</evidence>
<feature type="transmembrane region" description="Helical" evidence="11">
    <location>
        <begin position="26"/>
        <end position="49"/>
    </location>
</feature>
<feature type="transmembrane region" description="Helical" evidence="11">
    <location>
        <begin position="268"/>
        <end position="290"/>
    </location>
</feature>
<evidence type="ECO:0000256" key="4">
    <source>
        <dbReference type="ARBA" id="ARBA00022475"/>
    </source>
</evidence>
<dbReference type="Proteomes" id="UP000823123">
    <property type="component" value="Unassembled WGS sequence"/>
</dbReference>
<dbReference type="Gene3D" id="3.30.70.3040">
    <property type="match status" value="1"/>
</dbReference>
<keyword evidence="6 11" id="KW-0812">Transmembrane</keyword>
<evidence type="ECO:0000259" key="13">
    <source>
        <dbReference type="Pfam" id="PF18075"/>
    </source>
</evidence>
<gene>
    <name evidence="14" type="ORF">IBJ83_01085</name>
</gene>
<organism evidence="14 15">
    <name type="scientific">Parvimonas parva</name>
    <dbReference type="NCBI Taxonomy" id="2769485"/>
    <lineage>
        <taxon>Bacteria</taxon>
        <taxon>Bacillati</taxon>
        <taxon>Bacillota</taxon>
        <taxon>Tissierellia</taxon>
        <taxon>Tissierellales</taxon>
        <taxon>Peptoniphilaceae</taxon>
        <taxon>Parvimonas</taxon>
    </lineage>
</organism>
<evidence type="ECO:0000256" key="6">
    <source>
        <dbReference type="ARBA" id="ARBA00022692"/>
    </source>
</evidence>
<keyword evidence="8 10" id="KW-0472">Membrane</keyword>
<evidence type="ECO:0000313" key="14">
    <source>
        <dbReference type="EMBL" id="MBK1467913.1"/>
    </source>
</evidence>
<evidence type="ECO:0000256" key="8">
    <source>
        <dbReference type="ARBA" id="ARBA00023136"/>
    </source>
</evidence>
<dbReference type="PANTHER" id="PTHR47755:SF1">
    <property type="entry name" value="CELL DIVISION PROTEIN FTSX"/>
    <property type="match status" value="1"/>
</dbReference>
<evidence type="ECO:0000256" key="7">
    <source>
        <dbReference type="ARBA" id="ARBA00022989"/>
    </source>
</evidence>
<comment type="subcellular location">
    <subcellularLocation>
        <location evidence="1">Cell membrane</location>
        <topology evidence="1">Multi-pass membrane protein</topology>
    </subcellularLocation>
</comment>
<comment type="caution">
    <text evidence="14">The sequence shown here is derived from an EMBL/GenBank/DDBJ whole genome shotgun (WGS) entry which is preliminary data.</text>
</comment>
<accession>A0ABS1C7I0</accession>
<keyword evidence="9 10" id="KW-0131">Cell cycle</keyword>
<evidence type="ECO:0000256" key="1">
    <source>
        <dbReference type="ARBA" id="ARBA00004651"/>
    </source>
</evidence>
<dbReference type="PANTHER" id="PTHR47755">
    <property type="entry name" value="CELL DIVISION PROTEIN FTSX"/>
    <property type="match status" value="1"/>
</dbReference>
<dbReference type="RefSeq" id="WP_201275000.1">
    <property type="nucleotide sequence ID" value="NZ_AP038371.1"/>
</dbReference>
<dbReference type="InterPro" id="IPR004513">
    <property type="entry name" value="FtsX"/>
</dbReference>
<keyword evidence="7 11" id="KW-1133">Transmembrane helix</keyword>
<dbReference type="PIRSF" id="PIRSF003097">
    <property type="entry name" value="FtsX"/>
    <property type="match status" value="1"/>
</dbReference>
<comment type="function">
    <text evidence="10">Part of the ABC transporter FtsEX involved in asymmetric cellular division facilitating the initiation of sporulation.</text>
</comment>
<evidence type="ECO:0000256" key="11">
    <source>
        <dbReference type="SAM" id="Phobius"/>
    </source>
</evidence>
<proteinExistence type="inferred from homology"/>
<comment type="similarity">
    <text evidence="2 10">Belongs to the ABC-4 integral membrane protein family. FtsX subfamily.</text>
</comment>
<keyword evidence="5 10" id="KW-0132">Cell division</keyword>
<sequence length="298" mass="33210">MSSIRRFFSAIGEGLVGIWRNKSMGLASIVSICSMLLILGGITFGVFVANNIVNDMKTKVDQIDIILEPEVAPARVREIKKELQKIENIKDVKYVSKEEALSKMKEQWKENSFLLDGMESALPESYEVKVESIENSTTVASSISNIKDVEKVVYYKDIVDKITKMSQIVKYVGISLVGVLLLVSFFIMSITIKLTVIARRKEISIKKYIGATNMSITGPFVVEGMVLGLLGAGVSFSMIFFAYKYVYESLTWGIGNIFYNYLLPLNTFGYYVAVAYFGIGIGIGVLASIFSSRKYMKV</sequence>
<feature type="transmembrane region" description="Helical" evidence="11">
    <location>
        <begin position="219"/>
        <end position="243"/>
    </location>
</feature>
<dbReference type="Pfam" id="PF18075">
    <property type="entry name" value="FtsX_ECD"/>
    <property type="match status" value="1"/>
</dbReference>
<dbReference type="InterPro" id="IPR040690">
    <property type="entry name" value="FtsX_ECD"/>
</dbReference>
<evidence type="ECO:0000256" key="3">
    <source>
        <dbReference type="ARBA" id="ARBA00021907"/>
    </source>
</evidence>
<dbReference type="NCBIfam" id="NF038347">
    <property type="entry name" value="FtsX_Gpos"/>
    <property type="match status" value="1"/>
</dbReference>
<dbReference type="InterPro" id="IPR003838">
    <property type="entry name" value="ABC3_permease_C"/>
</dbReference>
<protein>
    <recommendedName>
        <fullName evidence="3 10">Cell division protein FtsX</fullName>
    </recommendedName>
</protein>
<evidence type="ECO:0000256" key="2">
    <source>
        <dbReference type="ARBA" id="ARBA00007379"/>
    </source>
</evidence>
<name>A0ABS1C7I0_9FIRM</name>
<dbReference type="EMBL" id="JACVDA010000002">
    <property type="protein sequence ID" value="MBK1467913.1"/>
    <property type="molecule type" value="Genomic_DNA"/>
</dbReference>
<feature type="transmembrane region" description="Helical" evidence="11">
    <location>
        <begin position="171"/>
        <end position="198"/>
    </location>
</feature>
<evidence type="ECO:0000259" key="12">
    <source>
        <dbReference type="Pfam" id="PF02687"/>
    </source>
</evidence>
<evidence type="ECO:0000313" key="15">
    <source>
        <dbReference type="Proteomes" id="UP000823123"/>
    </source>
</evidence>
<keyword evidence="15" id="KW-1185">Reference proteome</keyword>
<keyword evidence="4 10" id="KW-1003">Cell membrane</keyword>